<evidence type="ECO:0000256" key="4">
    <source>
        <dbReference type="ARBA" id="ARBA00022982"/>
    </source>
</evidence>
<dbReference type="EMBL" id="PSZD01000028">
    <property type="protein sequence ID" value="PPJ22680.1"/>
    <property type="molecule type" value="Genomic_DNA"/>
</dbReference>
<keyword evidence="3" id="KW-0479">Metal-binding</keyword>
<protein>
    <submittedName>
        <fullName evidence="8">Ferredoxin</fullName>
    </submittedName>
</protein>
<evidence type="ECO:0000313" key="8">
    <source>
        <dbReference type="EMBL" id="PPJ22680.1"/>
    </source>
</evidence>
<evidence type="ECO:0000256" key="2">
    <source>
        <dbReference type="ARBA" id="ARBA00022448"/>
    </source>
</evidence>
<comment type="cofactor">
    <cofactor evidence="1">
        <name>[3Fe-4S] cluster</name>
        <dbReference type="ChEBI" id="CHEBI:21137"/>
    </cofactor>
</comment>
<keyword evidence="4" id="KW-0249">Electron transport</keyword>
<dbReference type="GO" id="GO:0051538">
    <property type="term" value="F:3 iron, 4 sulfur cluster binding"/>
    <property type="evidence" value="ECO:0007669"/>
    <property type="project" value="UniProtKB-KW"/>
</dbReference>
<accession>A0A2S5ZXM3</accession>
<organism evidence="8 9">
    <name type="scientific">Nocardia nova</name>
    <dbReference type="NCBI Taxonomy" id="37330"/>
    <lineage>
        <taxon>Bacteria</taxon>
        <taxon>Bacillati</taxon>
        <taxon>Actinomycetota</taxon>
        <taxon>Actinomycetes</taxon>
        <taxon>Mycobacteriales</taxon>
        <taxon>Nocardiaceae</taxon>
        <taxon>Nocardia</taxon>
    </lineage>
</organism>
<dbReference type="AlphaFoldDB" id="A0A2S5ZXM3"/>
<keyword evidence="9" id="KW-1185">Reference proteome</keyword>
<dbReference type="PANTHER" id="PTHR36923">
    <property type="entry name" value="FERREDOXIN"/>
    <property type="match status" value="1"/>
</dbReference>
<dbReference type="InterPro" id="IPR051269">
    <property type="entry name" value="Fe-S_cluster_ET"/>
</dbReference>
<dbReference type="RefSeq" id="WP_104364553.1">
    <property type="nucleotide sequence ID" value="NZ_PSZD01000028.1"/>
</dbReference>
<dbReference type="GO" id="GO:0046872">
    <property type="term" value="F:metal ion binding"/>
    <property type="evidence" value="ECO:0007669"/>
    <property type="project" value="UniProtKB-KW"/>
</dbReference>
<keyword evidence="7" id="KW-0003">3Fe-4S</keyword>
<keyword evidence="6" id="KW-0411">Iron-sulfur</keyword>
<name>A0A2S5ZXM3_9NOCA</name>
<evidence type="ECO:0000256" key="3">
    <source>
        <dbReference type="ARBA" id="ARBA00022723"/>
    </source>
</evidence>
<dbReference type="PANTHER" id="PTHR36923:SF3">
    <property type="entry name" value="FERREDOXIN"/>
    <property type="match status" value="1"/>
</dbReference>
<dbReference type="Pfam" id="PF13459">
    <property type="entry name" value="Fer4_15"/>
    <property type="match status" value="1"/>
</dbReference>
<gene>
    <name evidence="8" type="ORF">C5F51_30610</name>
</gene>
<evidence type="ECO:0000256" key="1">
    <source>
        <dbReference type="ARBA" id="ARBA00001927"/>
    </source>
</evidence>
<dbReference type="Proteomes" id="UP000238356">
    <property type="component" value="Unassembled WGS sequence"/>
</dbReference>
<comment type="caution">
    <text evidence="8">The sequence shown here is derived from an EMBL/GenBank/DDBJ whole genome shotgun (WGS) entry which is preliminary data.</text>
</comment>
<keyword evidence="5" id="KW-0408">Iron</keyword>
<evidence type="ECO:0000313" key="9">
    <source>
        <dbReference type="Proteomes" id="UP000238356"/>
    </source>
</evidence>
<keyword evidence="2" id="KW-0813">Transport</keyword>
<proteinExistence type="predicted"/>
<evidence type="ECO:0000256" key="5">
    <source>
        <dbReference type="ARBA" id="ARBA00023004"/>
    </source>
</evidence>
<dbReference type="Gene3D" id="3.30.70.20">
    <property type="match status" value="1"/>
</dbReference>
<sequence length="78" mass="8024">MTDSPVHLVVDRAACAGHGLCYGTAPELLESDDVGNPVVLDDPVPDSHLDAAHRAAAACPERALTLSGAPPLSEEKPL</sequence>
<reference evidence="8 9" key="1">
    <citation type="submission" date="2018-02" db="EMBL/GenBank/DDBJ databases">
        <title>8 Nocardia nova and 1 Nocardia cyriacigeorgica strain used for evolution to TMP-SMX.</title>
        <authorList>
            <person name="Mehta H."/>
            <person name="Weng J."/>
            <person name="Shamoo Y."/>
        </authorList>
    </citation>
    <scope>NUCLEOTIDE SEQUENCE [LARGE SCALE GENOMIC DNA]</scope>
    <source>
        <strain evidence="8 9">BAA2227</strain>
    </source>
</reference>
<evidence type="ECO:0000256" key="6">
    <source>
        <dbReference type="ARBA" id="ARBA00023014"/>
    </source>
</evidence>
<dbReference type="SUPFAM" id="SSF54862">
    <property type="entry name" value="4Fe-4S ferredoxins"/>
    <property type="match status" value="1"/>
</dbReference>
<evidence type="ECO:0000256" key="7">
    <source>
        <dbReference type="ARBA" id="ARBA00023291"/>
    </source>
</evidence>